<dbReference type="Pfam" id="PF01925">
    <property type="entry name" value="TauE"/>
    <property type="match status" value="1"/>
</dbReference>
<feature type="transmembrane region" description="Helical" evidence="5">
    <location>
        <begin position="110"/>
        <end position="127"/>
    </location>
</feature>
<dbReference type="OrthoDB" id="1120993at2"/>
<dbReference type="PANTHER" id="PTHR43701">
    <property type="entry name" value="MEMBRANE TRANSPORTER PROTEIN MJ0441-RELATED"/>
    <property type="match status" value="1"/>
</dbReference>
<evidence type="ECO:0000256" key="1">
    <source>
        <dbReference type="ARBA" id="ARBA00004141"/>
    </source>
</evidence>
<keyword evidence="4 5" id="KW-0472">Membrane</keyword>
<dbReference type="PANTHER" id="PTHR43701:SF2">
    <property type="entry name" value="MEMBRANE TRANSPORTER PROTEIN YJNA-RELATED"/>
    <property type="match status" value="1"/>
</dbReference>
<sequence>MIFHSPVEPLYLLLPLIGLIVGLFGTVLGGGGGFFFLPVLTLIFNVPPQTAVLTSLVAALPIGMVGMLGHHKKGNIDFKVGWIFAFFGVLGTFLGAYITSQINPEQLKDYFGFYAIILAISVIYGTLKNNIIKIENIKWNFRQYIRKSKAAFFGLGGGTISGAFGTSGTGPVLAGLLSMQIPLKMVVGTSLMVVTVNAMSAITAHALVGQIDLTLIGFLTVGSVIGSIMGPKIVSKAQLDNKENKARYLYAVVLILIGLLMIIK</sequence>
<feature type="transmembrane region" description="Helical" evidence="5">
    <location>
        <begin position="148"/>
        <end position="165"/>
    </location>
</feature>
<evidence type="ECO:0000256" key="2">
    <source>
        <dbReference type="ARBA" id="ARBA00022692"/>
    </source>
</evidence>
<dbReference type="InterPro" id="IPR002781">
    <property type="entry name" value="TM_pro_TauE-like"/>
</dbReference>
<evidence type="ECO:0000256" key="4">
    <source>
        <dbReference type="ARBA" id="ARBA00023136"/>
    </source>
</evidence>
<feature type="transmembrane region" description="Helical" evidence="5">
    <location>
        <begin position="50"/>
        <end position="68"/>
    </location>
</feature>
<gene>
    <name evidence="6" type="ORF">SAMN06265379_101661</name>
</gene>
<comment type="subcellular location">
    <subcellularLocation>
        <location evidence="5">Cell membrane</location>
        <topology evidence="5">Multi-pass membrane protein</topology>
    </subcellularLocation>
    <subcellularLocation>
        <location evidence="1">Membrane</location>
        <topology evidence="1">Multi-pass membrane protein</topology>
    </subcellularLocation>
</comment>
<accession>A0A521B3E2</accession>
<dbReference type="AlphaFoldDB" id="A0A521B3E2"/>
<protein>
    <recommendedName>
        <fullName evidence="5">Probable membrane transporter protein</fullName>
    </recommendedName>
</protein>
<feature type="transmembrane region" description="Helical" evidence="5">
    <location>
        <begin position="80"/>
        <end position="98"/>
    </location>
</feature>
<comment type="similarity">
    <text evidence="5">Belongs to the 4-toluene sulfonate uptake permease (TSUP) (TC 2.A.102) family.</text>
</comment>
<keyword evidence="3 5" id="KW-1133">Transmembrane helix</keyword>
<proteinExistence type="inferred from homology"/>
<dbReference type="RefSeq" id="WP_142532005.1">
    <property type="nucleotide sequence ID" value="NZ_FXTB01000001.1"/>
</dbReference>
<keyword evidence="2 5" id="KW-0812">Transmembrane</keyword>
<organism evidence="6 7">
    <name type="scientific">Saccharicrinis carchari</name>
    <dbReference type="NCBI Taxonomy" id="1168039"/>
    <lineage>
        <taxon>Bacteria</taxon>
        <taxon>Pseudomonadati</taxon>
        <taxon>Bacteroidota</taxon>
        <taxon>Bacteroidia</taxon>
        <taxon>Marinilabiliales</taxon>
        <taxon>Marinilabiliaceae</taxon>
        <taxon>Saccharicrinis</taxon>
    </lineage>
</organism>
<keyword evidence="7" id="KW-1185">Reference proteome</keyword>
<dbReference type="EMBL" id="FXTB01000001">
    <property type="protein sequence ID" value="SMO41612.1"/>
    <property type="molecule type" value="Genomic_DNA"/>
</dbReference>
<feature type="transmembrane region" description="Helical" evidence="5">
    <location>
        <begin position="12"/>
        <end position="44"/>
    </location>
</feature>
<reference evidence="6 7" key="1">
    <citation type="submission" date="2017-05" db="EMBL/GenBank/DDBJ databases">
        <authorList>
            <person name="Varghese N."/>
            <person name="Submissions S."/>
        </authorList>
    </citation>
    <scope>NUCLEOTIDE SEQUENCE [LARGE SCALE GENOMIC DNA]</scope>
    <source>
        <strain evidence="6 7">DSM 27040</strain>
    </source>
</reference>
<name>A0A521B3E2_SACCC</name>
<evidence type="ECO:0000313" key="7">
    <source>
        <dbReference type="Proteomes" id="UP000319040"/>
    </source>
</evidence>
<keyword evidence="5" id="KW-1003">Cell membrane</keyword>
<feature type="transmembrane region" description="Helical" evidence="5">
    <location>
        <begin position="215"/>
        <end position="234"/>
    </location>
</feature>
<evidence type="ECO:0000313" key="6">
    <source>
        <dbReference type="EMBL" id="SMO41612.1"/>
    </source>
</evidence>
<evidence type="ECO:0000256" key="5">
    <source>
        <dbReference type="RuleBase" id="RU363041"/>
    </source>
</evidence>
<evidence type="ECO:0000256" key="3">
    <source>
        <dbReference type="ARBA" id="ARBA00022989"/>
    </source>
</evidence>
<feature type="transmembrane region" description="Helical" evidence="5">
    <location>
        <begin position="185"/>
        <end position="208"/>
    </location>
</feature>
<dbReference type="GO" id="GO:0005886">
    <property type="term" value="C:plasma membrane"/>
    <property type="evidence" value="ECO:0007669"/>
    <property type="project" value="UniProtKB-SubCell"/>
</dbReference>
<dbReference type="InterPro" id="IPR051598">
    <property type="entry name" value="TSUP/Inactive_protease-like"/>
</dbReference>
<dbReference type="Proteomes" id="UP000319040">
    <property type="component" value="Unassembled WGS sequence"/>
</dbReference>
<feature type="transmembrane region" description="Helical" evidence="5">
    <location>
        <begin position="246"/>
        <end position="263"/>
    </location>
</feature>